<dbReference type="Gene3D" id="3.40.50.12370">
    <property type="match status" value="1"/>
</dbReference>
<comment type="caution">
    <text evidence="2">The sequence shown here is derived from an EMBL/GenBank/DDBJ whole genome shotgun (WGS) entry which is preliminary data.</text>
</comment>
<evidence type="ECO:0000259" key="1">
    <source>
        <dbReference type="Pfam" id="PF00582"/>
    </source>
</evidence>
<evidence type="ECO:0000313" key="2">
    <source>
        <dbReference type="EMBL" id="MET4583178.1"/>
    </source>
</evidence>
<evidence type="ECO:0000313" key="3">
    <source>
        <dbReference type="Proteomes" id="UP001549257"/>
    </source>
</evidence>
<dbReference type="SUPFAM" id="SSF52402">
    <property type="entry name" value="Adenine nucleotide alpha hydrolases-like"/>
    <property type="match status" value="1"/>
</dbReference>
<dbReference type="Proteomes" id="UP001549257">
    <property type="component" value="Unassembled WGS sequence"/>
</dbReference>
<sequence length="259" mass="26846">MRGSIVVGTDGSTPARSALLWAGARAVAMRSTLTLVHVSSRGESGSVGDDARADPLRTGIRTLRAVYPALDILTELSLGEPFAGLAEASREADLLVIGTHKTGFIQGRAIGSRYLDLPSVVAVPVAVIPSVPLTSRRGVVVGVDDSVTGRRAVEIAADTAESAAERLTLVLPSESRVFAEATDRVRLGHPLLHVSARVARHGVVRDLIDSAMVATLVVLPYPAAAESVGSEGAAGVRDLLLNLAGPAMVIPRSGPESCR</sequence>
<dbReference type="CDD" id="cd00293">
    <property type="entry name" value="USP-like"/>
    <property type="match status" value="1"/>
</dbReference>
<name>A0ABV2QQ45_9MICO</name>
<dbReference type="Pfam" id="PF00582">
    <property type="entry name" value="Usp"/>
    <property type="match status" value="1"/>
</dbReference>
<proteinExistence type="predicted"/>
<dbReference type="RefSeq" id="WP_354025345.1">
    <property type="nucleotide sequence ID" value="NZ_JBEPSJ010000003.1"/>
</dbReference>
<feature type="domain" description="UspA" evidence="1">
    <location>
        <begin position="1"/>
        <end position="129"/>
    </location>
</feature>
<accession>A0ABV2QQ45</accession>
<reference evidence="2 3" key="1">
    <citation type="submission" date="2024-06" db="EMBL/GenBank/DDBJ databases">
        <title>Sorghum-associated microbial communities from plants grown in Nebraska, USA.</title>
        <authorList>
            <person name="Schachtman D."/>
        </authorList>
    </citation>
    <scope>NUCLEOTIDE SEQUENCE [LARGE SCALE GENOMIC DNA]</scope>
    <source>
        <strain evidence="2 3">2857</strain>
    </source>
</reference>
<keyword evidence="3" id="KW-1185">Reference proteome</keyword>
<protein>
    <submittedName>
        <fullName evidence="2">Nucleotide-binding universal stress UspA family protein</fullName>
    </submittedName>
</protein>
<gene>
    <name evidence="2" type="ORF">ABIE21_002697</name>
</gene>
<dbReference type="EMBL" id="JBEPSJ010000003">
    <property type="protein sequence ID" value="MET4583178.1"/>
    <property type="molecule type" value="Genomic_DNA"/>
</dbReference>
<dbReference type="InterPro" id="IPR006016">
    <property type="entry name" value="UspA"/>
</dbReference>
<organism evidence="2 3">
    <name type="scientific">Conyzicola nivalis</name>
    <dbReference type="NCBI Taxonomy" id="1477021"/>
    <lineage>
        <taxon>Bacteria</taxon>
        <taxon>Bacillati</taxon>
        <taxon>Actinomycetota</taxon>
        <taxon>Actinomycetes</taxon>
        <taxon>Micrococcales</taxon>
        <taxon>Microbacteriaceae</taxon>
        <taxon>Conyzicola</taxon>
    </lineage>
</organism>